<keyword evidence="1" id="KW-0472">Membrane</keyword>
<evidence type="ECO:0000313" key="2">
    <source>
        <dbReference type="EMBL" id="KNZ69344.1"/>
    </source>
</evidence>
<feature type="transmembrane region" description="Helical" evidence="1">
    <location>
        <begin position="186"/>
        <end position="206"/>
    </location>
</feature>
<reference evidence="3" key="1">
    <citation type="submission" date="2015-07" db="EMBL/GenBank/DDBJ databases">
        <title>Complete Genome of Thermincola ferriacetica strain Z-0001T.</title>
        <authorList>
            <person name="Lusk B."/>
            <person name="Badalamenti J.P."/>
            <person name="Parameswaran P."/>
            <person name="Bond D.R."/>
            <person name="Torres C.I."/>
        </authorList>
    </citation>
    <scope>NUCLEOTIDE SEQUENCE [LARGE SCALE GENOMIC DNA]</scope>
    <source>
        <strain evidence="3">Z-0001</strain>
    </source>
</reference>
<dbReference type="RefSeq" id="WP_052218173.1">
    <property type="nucleotide sequence ID" value="NZ_LGTE01000013.1"/>
</dbReference>
<evidence type="ECO:0000256" key="1">
    <source>
        <dbReference type="SAM" id="Phobius"/>
    </source>
</evidence>
<dbReference type="PANTHER" id="PTHR37814:SF1">
    <property type="entry name" value="MEMBRANE PROTEIN"/>
    <property type="match status" value="1"/>
</dbReference>
<evidence type="ECO:0008006" key="4">
    <source>
        <dbReference type="Google" id="ProtNLM"/>
    </source>
</evidence>
<feature type="transmembrane region" description="Helical" evidence="1">
    <location>
        <begin position="327"/>
        <end position="345"/>
    </location>
</feature>
<feature type="transmembrane region" description="Helical" evidence="1">
    <location>
        <begin position="90"/>
        <end position="110"/>
    </location>
</feature>
<organism evidence="2 3">
    <name type="scientific">Thermincola ferriacetica</name>
    <dbReference type="NCBI Taxonomy" id="281456"/>
    <lineage>
        <taxon>Bacteria</taxon>
        <taxon>Bacillati</taxon>
        <taxon>Bacillota</taxon>
        <taxon>Clostridia</taxon>
        <taxon>Eubacteriales</taxon>
        <taxon>Thermincolaceae</taxon>
        <taxon>Thermincola</taxon>
    </lineage>
</organism>
<name>A0A0L6W2N6_9FIRM</name>
<dbReference type="AlphaFoldDB" id="A0A0L6W2N6"/>
<feature type="transmembrane region" description="Helical" evidence="1">
    <location>
        <begin position="116"/>
        <end position="134"/>
    </location>
</feature>
<dbReference type="PATRIC" id="fig|281456.6.peg.2077"/>
<dbReference type="EMBL" id="LGTE01000013">
    <property type="protein sequence ID" value="KNZ69344.1"/>
    <property type="molecule type" value="Genomic_DNA"/>
</dbReference>
<protein>
    <recommendedName>
        <fullName evidence="4">Membrane protein YkvI</fullName>
    </recommendedName>
</protein>
<gene>
    <name evidence="2" type="ORF">Tfer_1981</name>
</gene>
<dbReference type="InterPro" id="IPR038728">
    <property type="entry name" value="YkvI-like"/>
</dbReference>
<keyword evidence="1" id="KW-0812">Transmembrane</keyword>
<feature type="transmembrane region" description="Helical" evidence="1">
    <location>
        <begin position="146"/>
        <end position="174"/>
    </location>
</feature>
<dbReference type="Proteomes" id="UP000037175">
    <property type="component" value="Unassembled WGS sequence"/>
</dbReference>
<feature type="transmembrane region" description="Helical" evidence="1">
    <location>
        <begin position="218"/>
        <end position="249"/>
    </location>
</feature>
<feature type="transmembrane region" description="Helical" evidence="1">
    <location>
        <begin position="37"/>
        <end position="60"/>
    </location>
</feature>
<feature type="transmembrane region" description="Helical" evidence="1">
    <location>
        <begin position="302"/>
        <end position="321"/>
    </location>
</feature>
<keyword evidence="3" id="KW-1185">Reference proteome</keyword>
<keyword evidence="1" id="KW-1133">Transmembrane helix</keyword>
<dbReference type="PANTHER" id="PTHR37814">
    <property type="entry name" value="CONSERVED MEMBRANE PROTEIN"/>
    <property type="match status" value="1"/>
</dbReference>
<sequence>MNFVPKDSWKVAVTYIGTVVGAGFASGQEVLKFFSSHGLPGIAGVCLSALLFSVSGILVLGSGRALRAVSYKEIFEYICGRPLGFILEKLITLFLFATLSVLLAGSGAVLAQQLNVPYLLGTLLTVVLTIITVLSGIKGIIRANSIIVPLLTVGCLIVGFSTISISSLICLNVNQIAVPASSTPHWLLSAFTYVAYNLTLSTGVLAPLGHEIGKKNALLAGGLIGGLLLGALASLINLAILSNLAGSLAKLPEVPMLQLAASVGRPFQLFYAIILWAEIFTTIIGNVYGVTTRIVEGFNLSYKRTLTVIMLLAVCFSQVGFSRLVGFLYPLFGYVSLIFLVALFTRPFKRN</sequence>
<accession>A0A0L6W2N6</accession>
<evidence type="ECO:0000313" key="3">
    <source>
        <dbReference type="Proteomes" id="UP000037175"/>
    </source>
</evidence>
<proteinExistence type="predicted"/>
<comment type="caution">
    <text evidence="2">The sequence shown here is derived from an EMBL/GenBank/DDBJ whole genome shotgun (WGS) entry which is preliminary data.</text>
</comment>
<feature type="transmembrane region" description="Helical" evidence="1">
    <location>
        <begin position="269"/>
        <end position="290"/>
    </location>
</feature>